<evidence type="ECO:0000313" key="3">
    <source>
        <dbReference type="Proteomes" id="UP000680865"/>
    </source>
</evidence>
<dbReference type="Gene3D" id="3.20.20.70">
    <property type="entry name" value="Aldolase class I"/>
    <property type="match status" value="2"/>
</dbReference>
<dbReference type="PANTHER" id="PTHR47916">
    <property type="entry name" value="FRUCTOSE-BISPHOSPHATE ALDOLASE CLASS 1"/>
    <property type="match status" value="1"/>
</dbReference>
<dbReference type="InterPro" id="IPR050456">
    <property type="entry name" value="DeoC/FbaB_aldolase"/>
</dbReference>
<keyword evidence="3" id="KW-1185">Reference proteome</keyword>
<dbReference type="InterPro" id="IPR041720">
    <property type="entry name" value="FbaB-like"/>
</dbReference>
<gene>
    <name evidence="2" type="ORF">Aco04nite_55860</name>
</gene>
<dbReference type="EMBL" id="BOQP01000030">
    <property type="protein sequence ID" value="GIM77533.1"/>
    <property type="molecule type" value="Genomic_DNA"/>
</dbReference>
<dbReference type="PIRSF" id="PIRSF038992">
    <property type="entry name" value="Aldolase_Ia"/>
    <property type="match status" value="1"/>
</dbReference>
<reference evidence="2" key="1">
    <citation type="submission" date="2021-03" db="EMBL/GenBank/DDBJ databases">
        <title>Whole genome shotgun sequence of Actinoplanes consettensis NBRC 14913.</title>
        <authorList>
            <person name="Komaki H."/>
            <person name="Tamura T."/>
        </authorList>
    </citation>
    <scope>NUCLEOTIDE SEQUENCE</scope>
    <source>
        <strain evidence="2">NBRC 14913</strain>
    </source>
</reference>
<feature type="active site" description="Schiff-base intermediate with dihydroxyacetone-P" evidence="1">
    <location>
        <position position="181"/>
    </location>
</feature>
<dbReference type="GO" id="GO:0004332">
    <property type="term" value="F:fructose-bisphosphate aldolase activity"/>
    <property type="evidence" value="ECO:0007669"/>
    <property type="project" value="InterPro"/>
</dbReference>
<name>A0A919W2K9_9ACTN</name>
<dbReference type="InterPro" id="IPR013785">
    <property type="entry name" value="Aldolase_TIM"/>
</dbReference>
<proteinExistence type="predicted"/>
<dbReference type="Proteomes" id="UP000680865">
    <property type="component" value="Unassembled WGS sequence"/>
</dbReference>
<comment type="caution">
    <text evidence="2">The sequence shown here is derived from an EMBL/GenBank/DDBJ whole genome shotgun (WGS) entry which is preliminary data.</text>
</comment>
<dbReference type="SUPFAM" id="SSF51569">
    <property type="entry name" value="Aldolase"/>
    <property type="match status" value="1"/>
</dbReference>
<evidence type="ECO:0000313" key="2">
    <source>
        <dbReference type="EMBL" id="GIM77533.1"/>
    </source>
</evidence>
<feature type="active site" description="Proton donor" evidence="1">
    <location>
        <position position="150"/>
    </location>
</feature>
<dbReference type="RefSeq" id="WP_213000182.1">
    <property type="nucleotide sequence ID" value="NZ_BAAATW010000016.1"/>
</dbReference>
<organism evidence="2 3">
    <name type="scientific">Winogradskya consettensis</name>
    <dbReference type="NCBI Taxonomy" id="113560"/>
    <lineage>
        <taxon>Bacteria</taxon>
        <taxon>Bacillati</taxon>
        <taxon>Actinomycetota</taxon>
        <taxon>Actinomycetes</taxon>
        <taxon>Micromonosporales</taxon>
        <taxon>Micromonosporaceae</taxon>
        <taxon>Winogradskya</taxon>
    </lineage>
</organism>
<dbReference type="SMART" id="SM01133">
    <property type="entry name" value="DeoC"/>
    <property type="match status" value="1"/>
</dbReference>
<evidence type="ECO:0000256" key="1">
    <source>
        <dbReference type="PIRSR" id="PIRSR038992-1"/>
    </source>
</evidence>
<dbReference type="InterPro" id="IPR002915">
    <property type="entry name" value="DeoC/FbaB/LacD_aldolase"/>
</dbReference>
<dbReference type="AlphaFoldDB" id="A0A919W2K9"/>
<dbReference type="PANTHER" id="PTHR47916:SF1">
    <property type="entry name" value="3-HYDROXY-5-PHOSPHONOOXYPENTANE-2,4-DIONE THIOLASE"/>
    <property type="match status" value="1"/>
</dbReference>
<accession>A0A919W2K9</accession>
<sequence>MEENGTFGRRLRLRHLYRKPGSGLLVVPLDHAIAGGPLHHRGDLDNLVAELADNGADAVVLHKGAARRVHPARFRRLSLVLHLNASTGLAPDPDAKYPVATVEEALRLGAEAVSVHINVSSLTESRQIAHLALTAEDCDRWGVPLLAMMYVRGPEMIDGRAPELISRALTVAAELGADLVKTSLPATPDELTPILTDCPIPVLAAGGPLAGGPAAGGPAAGGPAAGASAEVLAALAGAVRAGAGGIAAGRLVFTAPDPGAMVRQLATLVHDRTAVAAR</sequence>
<protein>
    <submittedName>
        <fullName evidence="2">Fructose-bisphosphate aldolase</fullName>
    </submittedName>
</protein>
<dbReference type="Pfam" id="PF01791">
    <property type="entry name" value="DeoC"/>
    <property type="match status" value="1"/>
</dbReference>